<evidence type="ECO:0000313" key="4">
    <source>
        <dbReference type="EMBL" id="AVE19293.1"/>
    </source>
</evidence>
<dbReference type="EMBL" id="MF344561">
    <property type="protein sequence ID" value="AVE18242.1"/>
    <property type="molecule type" value="Genomic_DNA"/>
</dbReference>
<dbReference type="EMBL" id="MF344564">
    <property type="protein sequence ID" value="AVE19293.1"/>
    <property type="molecule type" value="Genomic_DNA"/>
</dbReference>
<geneLocation type="plasmid" evidence="2">
    <name>p12208-IMP</name>
</geneLocation>
<geneLocation type="plasmid" evidence="3">
    <name>p13190-VIM</name>
</geneLocation>
<name>A0A2L1KA92_KLEPN</name>
<dbReference type="EMBL" id="MF344562">
    <property type="protein sequence ID" value="AVE18547.1"/>
    <property type="molecule type" value="Genomic_DNA"/>
</dbReference>
<sequence length="54" mass="6425">MGWCIRQAQKKQMAIRSNNNSHSATRVHRLWEARTSSLRRYWHLSVQSGYRALP</sequence>
<evidence type="ECO:0000313" key="6">
    <source>
        <dbReference type="EMBL" id="AVE19888.1"/>
    </source>
</evidence>
<protein>
    <submittedName>
        <fullName evidence="3">Uncharacterized protein</fullName>
    </submittedName>
</protein>
<dbReference type="EMBL" id="MF344565">
    <property type="protein sequence ID" value="AVE19627.1"/>
    <property type="molecule type" value="Genomic_DNA"/>
</dbReference>
<keyword evidence="3" id="KW-0614">Plasmid</keyword>
<dbReference type="EMBL" id="MF344566">
    <property type="protein sequence ID" value="AVE19888.1"/>
    <property type="molecule type" value="Genomic_DNA"/>
</dbReference>
<evidence type="ECO:0000313" key="1">
    <source>
        <dbReference type="EMBL" id="AVE18242.1"/>
    </source>
</evidence>
<proteinExistence type="predicted"/>
<geneLocation type="plasmid" evidence="5">
    <name>p19051-IMP</name>
</geneLocation>
<evidence type="ECO:0000313" key="2">
    <source>
        <dbReference type="EMBL" id="AVE18547.1"/>
    </source>
</evidence>
<accession>A0A2L1KA92</accession>
<reference evidence="3" key="1">
    <citation type="journal article" date="2019" name="Front. Microbiol.">
        <title>Sequencing and Genomic Diversity Analysis of IncHI5 Plasmids.</title>
        <authorList>
            <person name="Liang Q."/>
            <person name="Jiang X."/>
            <person name="Hu L."/>
            <person name="Yin Z."/>
            <person name="Gao B."/>
            <person name="Zhao Y."/>
            <person name="Yang W."/>
            <person name="Yang H."/>
            <person name="Tong Y."/>
            <person name="Li W."/>
            <person name="Jiang L."/>
            <person name="Zhou D."/>
        </authorList>
    </citation>
    <scope>NUCLEOTIDE SEQUENCE</scope>
    <source>
        <strain evidence="1">11219</strain>
        <strain evidence="2">12208</strain>
        <strain evidence="3">13190</strain>
        <strain evidence="4">13450</strain>
        <strain evidence="5">19051</strain>
        <strain evidence="6">A324</strain>
        <plasmid evidence="1">p11219-IMP</plasmid>
        <plasmid evidence="2">p12208-IMP</plasmid>
        <plasmid evidence="3">p13190-VIM</plasmid>
        <plasmid evidence="4">p13450-IMP</plasmid>
        <plasmid evidence="5">p19051-IMP</plasmid>
        <plasmid evidence="6">pA324-IMP</plasmid>
    </source>
</reference>
<dbReference type="AlphaFoldDB" id="A0A2L1KA92"/>
<geneLocation type="plasmid" evidence="1">
    <name>p11219-IMP</name>
</geneLocation>
<dbReference type="EMBL" id="MF344563">
    <property type="protein sequence ID" value="AVE18881.1"/>
    <property type="molecule type" value="Genomic_DNA"/>
</dbReference>
<geneLocation type="plasmid" evidence="4">
    <name>p13450-IMP</name>
</geneLocation>
<evidence type="ECO:0000313" key="5">
    <source>
        <dbReference type="EMBL" id="AVE19627.1"/>
    </source>
</evidence>
<evidence type="ECO:0000313" key="3">
    <source>
        <dbReference type="EMBL" id="AVE18881.1"/>
    </source>
</evidence>
<geneLocation type="plasmid" evidence="6">
    <name>pA324-IMP</name>
</geneLocation>
<organism evidence="3">
    <name type="scientific">Klebsiella pneumoniae</name>
    <dbReference type="NCBI Taxonomy" id="573"/>
    <lineage>
        <taxon>Bacteria</taxon>
        <taxon>Pseudomonadati</taxon>
        <taxon>Pseudomonadota</taxon>
        <taxon>Gammaproteobacteria</taxon>
        <taxon>Enterobacterales</taxon>
        <taxon>Enterobacteriaceae</taxon>
        <taxon>Klebsiella/Raoultella group</taxon>
        <taxon>Klebsiella</taxon>
        <taxon>Klebsiella pneumoniae complex</taxon>
    </lineage>
</organism>